<accession>A0A9P6YIX5</accession>
<dbReference type="AlphaFoldDB" id="A0A9P6YIX5"/>
<evidence type="ECO:0000313" key="3">
    <source>
        <dbReference type="Proteomes" id="UP000740926"/>
    </source>
</evidence>
<keyword evidence="3" id="KW-1185">Reference proteome</keyword>
<dbReference type="EMBL" id="JAANIU010005187">
    <property type="protein sequence ID" value="KAG1549347.1"/>
    <property type="molecule type" value="Genomic_DNA"/>
</dbReference>
<gene>
    <name evidence="2" type="ORF">G6F50_013364</name>
</gene>
<feature type="region of interest" description="Disordered" evidence="1">
    <location>
        <begin position="53"/>
        <end position="77"/>
    </location>
</feature>
<name>A0A9P6YIX5_9FUNG</name>
<comment type="caution">
    <text evidence="2">The sequence shown here is derived from an EMBL/GenBank/DDBJ whole genome shotgun (WGS) entry which is preliminary data.</text>
</comment>
<protein>
    <submittedName>
        <fullName evidence="2">Uncharacterized protein</fullName>
    </submittedName>
</protein>
<dbReference type="Proteomes" id="UP000740926">
    <property type="component" value="Unassembled WGS sequence"/>
</dbReference>
<evidence type="ECO:0000256" key="1">
    <source>
        <dbReference type="SAM" id="MobiDB-lite"/>
    </source>
</evidence>
<reference evidence="2 3" key="1">
    <citation type="journal article" date="2020" name="Microb. Genom.">
        <title>Genetic diversity of clinical and environmental Mucorales isolates obtained from an investigation of mucormycosis cases among solid organ transplant recipients.</title>
        <authorList>
            <person name="Nguyen M.H."/>
            <person name="Kaul D."/>
            <person name="Muto C."/>
            <person name="Cheng S.J."/>
            <person name="Richter R.A."/>
            <person name="Bruno V.M."/>
            <person name="Liu G."/>
            <person name="Beyhan S."/>
            <person name="Sundermann A.J."/>
            <person name="Mounaud S."/>
            <person name="Pasculle A.W."/>
            <person name="Nierman W.C."/>
            <person name="Driscoll E."/>
            <person name="Cumbie R."/>
            <person name="Clancy C.J."/>
            <person name="Dupont C.L."/>
        </authorList>
    </citation>
    <scope>NUCLEOTIDE SEQUENCE [LARGE SCALE GENOMIC DNA]</scope>
    <source>
        <strain evidence="2 3">GL24</strain>
    </source>
</reference>
<evidence type="ECO:0000313" key="2">
    <source>
        <dbReference type="EMBL" id="KAG1549347.1"/>
    </source>
</evidence>
<sequence length="114" mass="11740">MAELAEEIPENGRAGGRGIVGQADLCGTLQQVFGTGAGHGQAGYIALHIGQEHRHSQPREAFGQGHQGHRLAGAGGAGHQTVAVAEFRQQGDGNIVGNAFAEQNRIHGPALSSE</sequence>
<organism evidence="2 3">
    <name type="scientific">Rhizopus delemar</name>
    <dbReference type="NCBI Taxonomy" id="936053"/>
    <lineage>
        <taxon>Eukaryota</taxon>
        <taxon>Fungi</taxon>
        <taxon>Fungi incertae sedis</taxon>
        <taxon>Mucoromycota</taxon>
        <taxon>Mucoromycotina</taxon>
        <taxon>Mucoromycetes</taxon>
        <taxon>Mucorales</taxon>
        <taxon>Mucorineae</taxon>
        <taxon>Rhizopodaceae</taxon>
        <taxon>Rhizopus</taxon>
    </lineage>
</organism>
<proteinExistence type="predicted"/>